<dbReference type="InterPro" id="IPR006925">
    <property type="entry name" value="Vps16_C"/>
</dbReference>
<evidence type="ECO:0000256" key="2">
    <source>
        <dbReference type="ARBA" id="ARBA00004541"/>
    </source>
</evidence>
<keyword evidence="5" id="KW-0968">Cytoplasmic vesicle</keyword>
<feature type="domain" description="Vps16 C-terminal" evidence="6">
    <location>
        <begin position="130"/>
        <end position="326"/>
    </location>
</feature>
<gene>
    <name evidence="7" type="ORF">RUM44_013088</name>
</gene>
<reference evidence="7 8" key="1">
    <citation type="submission" date="2023-09" db="EMBL/GenBank/DDBJ databases">
        <title>Genomes of two closely related lineages of the louse Polyplax serrata with different host specificities.</title>
        <authorList>
            <person name="Martinu J."/>
            <person name="Tarabai H."/>
            <person name="Stefka J."/>
            <person name="Hypsa V."/>
        </authorList>
    </citation>
    <scope>NUCLEOTIDE SEQUENCE [LARGE SCALE GENOMIC DNA]</scope>
    <source>
        <strain evidence="7">98ZLc_SE</strain>
    </source>
</reference>
<evidence type="ECO:0000259" key="6">
    <source>
        <dbReference type="Pfam" id="PF04840"/>
    </source>
</evidence>
<keyword evidence="4" id="KW-0967">Endosome</keyword>
<evidence type="ECO:0000313" key="7">
    <source>
        <dbReference type="EMBL" id="KAK6641379.1"/>
    </source>
</evidence>
<dbReference type="Pfam" id="PF04840">
    <property type="entry name" value="Vps16_C"/>
    <property type="match status" value="1"/>
</dbReference>
<protein>
    <recommendedName>
        <fullName evidence="6">Vps16 C-terminal domain-containing protein</fullName>
    </recommendedName>
</protein>
<evidence type="ECO:0000256" key="5">
    <source>
        <dbReference type="ARBA" id="ARBA00023329"/>
    </source>
</evidence>
<evidence type="ECO:0000256" key="1">
    <source>
        <dbReference type="ARBA" id="ARBA00004412"/>
    </source>
</evidence>
<sequence length="431" mass="49920">MSSKQEDENYWNHSESKAFSFDDDEFQLGSNSRLFGAKVKSSFVADIIFEGVPQKPDLEQRPLETLISSYSLQRIFEEKICSKLENLSVEEELKLAQRQLSNQWVPLSVSKTVNLIALGQPYSLHLYRSLELKKALLDEAIKSGDGNGILTVVIFLSNTLKKSLFYQILQTRPVAVAQYVQYLTSRVMVSDLIDLLEMLGQTRDAGMKQFEFIIQGIQNKRTKLQRLNTCYSNHFSLLDSNDKYLLKDYINFLEWTLTIDETGTKSSMNNSVLDSLAYLCTNHWDEPKTSKTSPWFLSALQNISERQFQWVILLERSQKQCWADIETHFLTKGWLSGKKLKGIISIEKIIVEMCKREAPYNVLEKYFEVIGNYDKRLEVAKQVSCHKAVIDTLVLMKERQGIIDYKMNLKPQSEEYLHAESVLRNQIKWKN</sequence>
<dbReference type="InterPro" id="IPR040057">
    <property type="entry name" value="Spe-39"/>
</dbReference>
<keyword evidence="8" id="KW-1185">Reference proteome</keyword>
<dbReference type="PANTHER" id="PTHR13364:SF6">
    <property type="entry name" value="SPERMATOGENESIS-DEFECTIVE PROTEIN 39 HOMOLOG"/>
    <property type="match status" value="1"/>
</dbReference>
<comment type="subcellular location">
    <subcellularLocation>
        <location evidence="2">Cytoplasmic vesicle</location>
    </subcellularLocation>
    <subcellularLocation>
        <location evidence="1">Early endosome</location>
    </subcellularLocation>
    <subcellularLocation>
        <location evidence="3">Late endosome</location>
    </subcellularLocation>
</comment>
<name>A0ABR1BH49_POLSC</name>
<dbReference type="EMBL" id="JAWJWF010000001">
    <property type="protein sequence ID" value="KAK6641379.1"/>
    <property type="molecule type" value="Genomic_DNA"/>
</dbReference>
<dbReference type="Proteomes" id="UP001359485">
    <property type="component" value="Unassembled WGS sequence"/>
</dbReference>
<accession>A0ABR1BH49</accession>
<evidence type="ECO:0000256" key="3">
    <source>
        <dbReference type="ARBA" id="ARBA00004603"/>
    </source>
</evidence>
<proteinExistence type="predicted"/>
<organism evidence="7 8">
    <name type="scientific">Polyplax serrata</name>
    <name type="common">Common mouse louse</name>
    <dbReference type="NCBI Taxonomy" id="468196"/>
    <lineage>
        <taxon>Eukaryota</taxon>
        <taxon>Metazoa</taxon>
        <taxon>Ecdysozoa</taxon>
        <taxon>Arthropoda</taxon>
        <taxon>Hexapoda</taxon>
        <taxon>Insecta</taxon>
        <taxon>Pterygota</taxon>
        <taxon>Neoptera</taxon>
        <taxon>Paraneoptera</taxon>
        <taxon>Psocodea</taxon>
        <taxon>Troctomorpha</taxon>
        <taxon>Phthiraptera</taxon>
        <taxon>Anoplura</taxon>
        <taxon>Polyplacidae</taxon>
        <taxon>Polyplax</taxon>
    </lineage>
</organism>
<evidence type="ECO:0000256" key="4">
    <source>
        <dbReference type="ARBA" id="ARBA00022753"/>
    </source>
</evidence>
<dbReference type="PANTHER" id="PTHR13364">
    <property type="entry name" value="DEFECTIVE SPERMATOGENESIS PROTEIN 39"/>
    <property type="match status" value="1"/>
</dbReference>
<comment type="caution">
    <text evidence="7">The sequence shown here is derived from an EMBL/GenBank/DDBJ whole genome shotgun (WGS) entry which is preliminary data.</text>
</comment>
<evidence type="ECO:0000313" key="8">
    <source>
        <dbReference type="Proteomes" id="UP001359485"/>
    </source>
</evidence>